<dbReference type="KEGG" id="amr:AM1_3368"/>
<reference evidence="1 2" key="1">
    <citation type="journal article" date="2008" name="Proc. Natl. Acad. Sci. U.S.A.">
        <title>Niche adaptation and genome expansion in the chlorophyll d-producing cyanobacterium Acaryochloris marina.</title>
        <authorList>
            <person name="Swingley W.D."/>
            <person name="Chen M."/>
            <person name="Cheung P.C."/>
            <person name="Conrad A.L."/>
            <person name="Dejesa L.C."/>
            <person name="Hao J."/>
            <person name="Honchak B.M."/>
            <person name="Karbach L.E."/>
            <person name="Kurdoglu A."/>
            <person name="Lahiri S."/>
            <person name="Mastrian S.D."/>
            <person name="Miyashita H."/>
            <person name="Page L."/>
            <person name="Ramakrishna P."/>
            <person name="Satoh S."/>
            <person name="Sattley W.M."/>
            <person name="Shimada Y."/>
            <person name="Taylor H.L."/>
            <person name="Tomo T."/>
            <person name="Tsuchiya T."/>
            <person name="Wang Z.T."/>
            <person name="Raymond J."/>
            <person name="Mimuro M."/>
            <person name="Blankenship R.E."/>
            <person name="Touchman J.W."/>
        </authorList>
    </citation>
    <scope>NUCLEOTIDE SEQUENCE [LARGE SCALE GENOMIC DNA]</scope>
    <source>
        <strain evidence="2">MBIC 11017</strain>
    </source>
</reference>
<dbReference type="HOGENOM" id="CLU_3302980_0_0_3"/>
<dbReference type="AlphaFoldDB" id="B0C015"/>
<keyword evidence="2" id="KW-1185">Reference proteome</keyword>
<accession>B0C015</accession>
<evidence type="ECO:0000313" key="2">
    <source>
        <dbReference type="Proteomes" id="UP000000268"/>
    </source>
</evidence>
<proteinExistence type="predicted"/>
<organism evidence="1 2">
    <name type="scientific">Acaryochloris marina (strain MBIC 11017)</name>
    <dbReference type="NCBI Taxonomy" id="329726"/>
    <lineage>
        <taxon>Bacteria</taxon>
        <taxon>Bacillati</taxon>
        <taxon>Cyanobacteriota</taxon>
        <taxon>Cyanophyceae</taxon>
        <taxon>Acaryochloridales</taxon>
        <taxon>Acaryochloridaceae</taxon>
        <taxon>Acaryochloris</taxon>
    </lineage>
</organism>
<evidence type="ECO:0000313" key="1">
    <source>
        <dbReference type="EMBL" id="ABW28362.1"/>
    </source>
</evidence>
<dbReference type="Proteomes" id="UP000000268">
    <property type="component" value="Chromosome"/>
</dbReference>
<dbReference type="EMBL" id="CP000828">
    <property type="protein sequence ID" value="ABW28362.1"/>
    <property type="molecule type" value="Genomic_DNA"/>
</dbReference>
<gene>
    <name evidence="1" type="ordered locus">AM1_3368</name>
</gene>
<sequence>MAKGRSETIATHHRSPILSTDLLDLNQQIFRYNKRKAVR</sequence>
<dbReference type="STRING" id="329726.AM1_3368"/>
<protein>
    <submittedName>
        <fullName evidence="1">Uncharacterized protein</fullName>
    </submittedName>
</protein>
<name>B0C015_ACAM1</name>